<evidence type="ECO:0000256" key="1">
    <source>
        <dbReference type="SAM" id="MobiDB-lite"/>
    </source>
</evidence>
<accession>A0A1H3BXU9</accession>
<keyword evidence="3" id="KW-0560">Oxidoreductase</keyword>
<evidence type="ECO:0000259" key="2">
    <source>
        <dbReference type="PROSITE" id="PS51725"/>
    </source>
</evidence>
<dbReference type="Pfam" id="PF03992">
    <property type="entry name" value="ABM"/>
    <property type="match status" value="1"/>
</dbReference>
<dbReference type="RefSeq" id="WP_076569093.1">
    <property type="nucleotide sequence ID" value="NZ_FNOS01000001.1"/>
</dbReference>
<organism evidence="3 4">
    <name type="scientific">Salimicrobium album</name>
    <dbReference type="NCBI Taxonomy" id="50717"/>
    <lineage>
        <taxon>Bacteria</taxon>
        <taxon>Bacillati</taxon>
        <taxon>Bacillota</taxon>
        <taxon>Bacilli</taxon>
        <taxon>Bacillales</taxon>
        <taxon>Bacillaceae</taxon>
        <taxon>Salimicrobium</taxon>
    </lineage>
</organism>
<feature type="domain" description="ABM" evidence="2">
    <location>
        <begin position="66"/>
        <end position="153"/>
    </location>
</feature>
<gene>
    <name evidence="3" type="ORF">SAMN04488081_0605</name>
</gene>
<dbReference type="SUPFAM" id="SSF54909">
    <property type="entry name" value="Dimeric alpha+beta barrel"/>
    <property type="match status" value="1"/>
</dbReference>
<dbReference type="InterPro" id="IPR007138">
    <property type="entry name" value="ABM_dom"/>
</dbReference>
<reference evidence="3 4" key="1">
    <citation type="submission" date="2016-10" db="EMBL/GenBank/DDBJ databases">
        <authorList>
            <person name="Varghese N."/>
            <person name="Submissions S."/>
        </authorList>
    </citation>
    <scope>NUCLEOTIDE SEQUENCE [LARGE SCALE GENOMIC DNA]</scope>
    <source>
        <strain evidence="3 4">DSM 20748</strain>
    </source>
</reference>
<dbReference type="InterPro" id="IPR050404">
    <property type="entry name" value="Heme-degrading_MO"/>
</dbReference>
<comment type="caution">
    <text evidence="3">The sequence shown here is derived from an EMBL/GenBank/DDBJ whole genome shotgun (WGS) entry which is preliminary data.</text>
</comment>
<dbReference type="Gene3D" id="3.30.70.100">
    <property type="match status" value="1"/>
</dbReference>
<protein>
    <submittedName>
        <fullName evidence="3">Heme-degrading monooxygenase HmoA</fullName>
    </submittedName>
</protein>
<dbReference type="PANTHER" id="PTHR34474">
    <property type="entry name" value="SIGNAL TRANSDUCTION PROTEIN TRAP"/>
    <property type="match status" value="1"/>
</dbReference>
<dbReference type="GO" id="GO:0004497">
    <property type="term" value="F:monooxygenase activity"/>
    <property type="evidence" value="ECO:0007669"/>
    <property type="project" value="UniProtKB-KW"/>
</dbReference>
<dbReference type="Proteomes" id="UP000198647">
    <property type="component" value="Unassembled WGS sequence"/>
</dbReference>
<evidence type="ECO:0000313" key="4">
    <source>
        <dbReference type="Proteomes" id="UP000198647"/>
    </source>
</evidence>
<evidence type="ECO:0000313" key="3">
    <source>
        <dbReference type="EMBL" id="SDX46585.1"/>
    </source>
</evidence>
<proteinExistence type="predicted"/>
<keyword evidence="4" id="KW-1185">Reference proteome</keyword>
<dbReference type="PROSITE" id="PS51725">
    <property type="entry name" value="ABM"/>
    <property type="match status" value="1"/>
</dbReference>
<dbReference type="EMBL" id="FNOS01000001">
    <property type="protein sequence ID" value="SDX46585.1"/>
    <property type="molecule type" value="Genomic_DNA"/>
</dbReference>
<dbReference type="InterPro" id="IPR011008">
    <property type="entry name" value="Dimeric_a/b-barrel"/>
</dbReference>
<feature type="compositionally biased region" description="Basic and acidic residues" evidence="1">
    <location>
        <begin position="136"/>
        <end position="147"/>
    </location>
</feature>
<name>A0A1H3BXU9_9BACI</name>
<dbReference type="PANTHER" id="PTHR34474:SF2">
    <property type="entry name" value="SIGNAL TRANSDUCTION PROTEIN TRAP"/>
    <property type="match status" value="1"/>
</dbReference>
<keyword evidence="3" id="KW-0503">Monooxygenase</keyword>
<sequence>MIVSMTNGTIDFLKKIQNQHSDKQVQLMQGDNSTIAYYEGEEPSIFEESRDYEIVDSTGDVQNNGFVVTNNIPVSEEGRATFEDRFKNRKGNVEGMDGFQAIRILRPKQGKTYVVFTQWRDKESFDNWRNSQSFEQAHKKSGPEHKQKPSFIDGDAYIMHYRMVNPED</sequence>
<feature type="region of interest" description="Disordered" evidence="1">
    <location>
        <begin position="131"/>
        <end position="150"/>
    </location>
</feature>